<accession>A0A8H6E1L2</accession>
<proteinExistence type="predicted"/>
<organism evidence="2 3">
    <name type="scientific">Petromyces alliaceus</name>
    <name type="common">Aspergillus alliaceus</name>
    <dbReference type="NCBI Taxonomy" id="209559"/>
    <lineage>
        <taxon>Eukaryota</taxon>
        <taxon>Fungi</taxon>
        <taxon>Dikarya</taxon>
        <taxon>Ascomycota</taxon>
        <taxon>Pezizomycotina</taxon>
        <taxon>Eurotiomycetes</taxon>
        <taxon>Eurotiomycetidae</taxon>
        <taxon>Eurotiales</taxon>
        <taxon>Aspergillaceae</taxon>
        <taxon>Aspergillus</taxon>
        <taxon>Aspergillus subgen. Circumdati</taxon>
    </lineage>
</organism>
<gene>
    <name evidence="2" type="ORF">ETB97_011226</name>
</gene>
<feature type="non-terminal residue" evidence="2">
    <location>
        <position position="73"/>
    </location>
</feature>
<comment type="caution">
    <text evidence="2">The sequence shown here is derived from an EMBL/GenBank/DDBJ whole genome shotgun (WGS) entry which is preliminary data.</text>
</comment>
<feature type="region of interest" description="Disordered" evidence="1">
    <location>
        <begin position="53"/>
        <end position="73"/>
    </location>
</feature>
<evidence type="ECO:0000313" key="3">
    <source>
        <dbReference type="Proteomes" id="UP000541154"/>
    </source>
</evidence>
<protein>
    <submittedName>
        <fullName evidence="2">Uncharacterized protein</fullName>
    </submittedName>
</protein>
<evidence type="ECO:0000256" key="1">
    <source>
        <dbReference type="SAM" id="MobiDB-lite"/>
    </source>
</evidence>
<name>A0A8H6E1L2_PETAA</name>
<dbReference type="EMBL" id="SPNV01000662">
    <property type="protein sequence ID" value="KAF5854820.1"/>
    <property type="molecule type" value="Genomic_DNA"/>
</dbReference>
<sequence>MEEDIQLPMSWHNTGSLPSIRAVLGSTLLDSTASNRPLISSCQFKTKYSSIDRREAEEHFGQQPSEETDVRGS</sequence>
<keyword evidence="3" id="KW-1185">Reference proteome</keyword>
<evidence type="ECO:0000313" key="2">
    <source>
        <dbReference type="EMBL" id="KAF5854820.1"/>
    </source>
</evidence>
<dbReference type="AlphaFoldDB" id="A0A8H6E1L2"/>
<reference evidence="2 3" key="1">
    <citation type="submission" date="2019-04" db="EMBL/GenBank/DDBJ databases">
        <title>Aspergillus burnettii sp. nov., novel species from soil in southeast Queensland.</title>
        <authorList>
            <person name="Gilchrist C.L.M."/>
            <person name="Pitt J.I."/>
            <person name="Lange L."/>
            <person name="Lacey H.J."/>
            <person name="Vuong D."/>
            <person name="Midgley D.J."/>
            <person name="Greenfield P."/>
            <person name="Bradbury M."/>
            <person name="Lacey E."/>
            <person name="Busk P.K."/>
            <person name="Pilgaard B."/>
            <person name="Chooi Y.H."/>
            <person name="Piggott A.M."/>
        </authorList>
    </citation>
    <scope>NUCLEOTIDE SEQUENCE [LARGE SCALE GENOMIC DNA]</scope>
    <source>
        <strain evidence="2 3">FRR 5400</strain>
    </source>
</reference>
<dbReference type="Proteomes" id="UP000541154">
    <property type="component" value="Unassembled WGS sequence"/>
</dbReference>